<dbReference type="AlphaFoldDB" id="A0A1L7XXQ9"/>
<accession>A0A1L7XXQ9</accession>
<dbReference type="Gene3D" id="3.40.50.360">
    <property type="match status" value="1"/>
</dbReference>
<evidence type="ECO:0000313" key="2">
    <source>
        <dbReference type="EMBL" id="CZR69807.1"/>
    </source>
</evidence>
<proteinExistence type="predicted"/>
<reference evidence="2 3" key="1">
    <citation type="submission" date="2016-03" db="EMBL/GenBank/DDBJ databases">
        <authorList>
            <person name="Ploux O."/>
        </authorList>
    </citation>
    <scope>NUCLEOTIDE SEQUENCE [LARGE SCALE GENOMIC DNA]</scope>
    <source>
        <strain evidence="2 3">UAMH 11012</strain>
    </source>
</reference>
<dbReference type="InterPro" id="IPR029039">
    <property type="entry name" value="Flavoprotein-like_sf"/>
</dbReference>
<sequence>MLFLITYYSVRGSTKEIAERIGSVLSTKITSPSTVEVLPMEQVTEPSKYNFVIIGSPVHNFVWVEYASSWLSTNGAALSNSAVWAFSVGTPFAVGKIAQRVLESKEEEQNLAAAISKNVKLEGHVLFNGRFLKSHATTKFNFWWRVFGGKFGDFRDWEKIDKWAGEIGDTIVQRIGKTV</sequence>
<protein>
    <recommendedName>
        <fullName evidence="1">Flavodoxin domain-containing protein</fullName>
    </recommendedName>
</protein>
<gene>
    <name evidence="2" type="ORF">PAC_19707</name>
</gene>
<name>A0A1L7XXQ9_9HELO</name>
<dbReference type="SUPFAM" id="SSF52218">
    <property type="entry name" value="Flavoproteins"/>
    <property type="match status" value="1"/>
</dbReference>
<evidence type="ECO:0000313" key="3">
    <source>
        <dbReference type="Proteomes" id="UP000184330"/>
    </source>
</evidence>
<organism evidence="2 3">
    <name type="scientific">Phialocephala subalpina</name>
    <dbReference type="NCBI Taxonomy" id="576137"/>
    <lineage>
        <taxon>Eukaryota</taxon>
        <taxon>Fungi</taxon>
        <taxon>Dikarya</taxon>
        <taxon>Ascomycota</taxon>
        <taxon>Pezizomycotina</taxon>
        <taxon>Leotiomycetes</taxon>
        <taxon>Helotiales</taxon>
        <taxon>Mollisiaceae</taxon>
        <taxon>Phialocephala</taxon>
        <taxon>Phialocephala fortinii species complex</taxon>
    </lineage>
</organism>
<dbReference type="InterPro" id="IPR026816">
    <property type="entry name" value="Flavodoxin_dom"/>
</dbReference>
<dbReference type="Pfam" id="PF12724">
    <property type="entry name" value="Flavodoxin_5"/>
    <property type="match status" value="1"/>
</dbReference>
<dbReference type="Proteomes" id="UP000184330">
    <property type="component" value="Unassembled WGS sequence"/>
</dbReference>
<keyword evidence="3" id="KW-1185">Reference proteome</keyword>
<feature type="domain" description="Flavodoxin" evidence="1">
    <location>
        <begin position="4"/>
        <end position="91"/>
    </location>
</feature>
<dbReference type="OrthoDB" id="3505753at2759"/>
<dbReference type="EMBL" id="FJOG01000081">
    <property type="protein sequence ID" value="CZR69807.1"/>
    <property type="molecule type" value="Genomic_DNA"/>
</dbReference>
<evidence type="ECO:0000259" key="1">
    <source>
        <dbReference type="Pfam" id="PF12724"/>
    </source>
</evidence>